<organism evidence="2">
    <name type="scientific">Notodromas monacha</name>
    <dbReference type="NCBI Taxonomy" id="399045"/>
    <lineage>
        <taxon>Eukaryota</taxon>
        <taxon>Metazoa</taxon>
        <taxon>Ecdysozoa</taxon>
        <taxon>Arthropoda</taxon>
        <taxon>Crustacea</taxon>
        <taxon>Oligostraca</taxon>
        <taxon>Ostracoda</taxon>
        <taxon>Podocopa</taxon>
        <taxon>Podocopida</taxon>
        <taxon>Cypridocopina</taxon>
        <taxon>Cypridoidea</taxon>
        <taxon>Cyprididae</taxon>
        <taxon>Notodromas</taxon>
    </lineage>
</organism>
<dbReference type="AlphaFoldDB" id="A0A7R9C057"/>
<keyword evidence="3" id="KW-1185">Reference proteome</keyword>
<dbReference type="PANTHER" id="PTHR13238">
    <property type="entry name" value="PROTEIN C21ORF59"/>
    <property type="match status" value="1"/>
</dbReference>
<protein>
    <submittedName>
        <fullName evidence="2">Uncharacterized protein</fullName>
    </submittedName>
</protein>
<accession>A0A7R9C057</accession>
<dbReference type="Proteomes" id="UP000678499">
    <property type="component" value="Unassembled WGS sequence"/>
</dbReference>
<dbReference type="InterPro" id="IPR021298">
    <property type="entry name" value="CFAP298"/>
</dbReference>
<dbReference type="GO" id="GO:0003352">
    <property type="term" value="P:regulation of cilium movement"/>
    <property type="evidence" value="ECO:0007669"/>
    <property type="project" value="InterPro"/>
</dbReference>
<evidence type="ECO:0000313" key="3">
    <source>
        <dbReference type="Proteomes" id="UP000678499"/>
    </source>
</evidence>
<name>A0A7R9C057_9CRUS</name>
<dbReference type="PANTHER" id="PTHR13238:SF0">
    <property type="entry name" value="CILIA- AND FLAGELLA-ASSOCIATED PROTEIN 298"/>
    <property type="match status" value="1"/>
</dbReference>
<dbReference type="OrthoDB" id="276065at2759"/>
<gene>
    <name evidence="2" type="ORF">NMOB1V02_LOCUS10789</name>
</gene>
<evidence type="ECO:0000256" key="1">
    <source>
        <dbReference type="ARBA" id="ARBA00009619"/>
    </source>
</evidence>
<sequence>MSRRCRPQYELDFAAMCHKLSGKSTDTSIREIIRDSQQLLASRPVEERTNKRTKLLESFRLKTSTPLKSRSRKQPLVNQTLDLESVIKDISVCAAKYSEDFFKPSVPLSVERRTTSSEEAKEKPAVIAPIPCPAAKSAPEIVSFEGVLYHFNDPIVIWINKLPDVSAERGNFVKRAKSIHSVQNGARISKTEDALVFPMDEVIKEDISNAKMVSVFESCDYSGEKPAGFSELNAPSCVVLEMVVLHVKRGPNSVFLFETTVDASVDETIPEISKIYNNVLKVKRISVEVDELCRHGPSLPPNMVGLLEEQLEELKLCDNACDPPKGTMQRKDPLLKRNGRAPVDSDAEMILKTKTEALNMLSPEQVEHNVCLTLRKTEIALEIISGALTVVYPAGLPEYDPIREELENRQDLRGSSDEQDILEPDTAELWFAGKQLQRGQAKKLSDYVGKIERSKAVVKLQRPGFGPPGMESGMSDDEKKQLMLHAYRRQEEMKRGPNSVFLFETTVVASVDETIPEIAKIYNNVLKVKRISVEVDELCRHGPSLPPNMVGLLEEQLEELKLCDNACDPPKGTMQRKDPLLKRNGRAPVDSDAEMILKTKTEALNMLSPEQVEHNVCLTLRKTEIALEIISGALTVVYPAGLPEYDPIREELENRQDLRGSSDEQDILEPDTAELWFAGKQLQRGQAKKLSDYVGKIERSKAVVKLQRPGFGPPGMESGLSDDEKKQLMLHAYRRQEEMKSLEASEELRHLGSKWADPQSLKRDLHGVTDVKFRPL</sequence>
<comment type="similarity">
    <text evidence="1">Belongs to the CFAP298 family.</text>
</comment>
<dbReference type="EMBL" id="OA886992">
    <property type="protein sequence ID" value="CAD7283171.1"/>
    <property type="molecule type" value="Genomic_DNA"/>
</dbReference>
<evidence type="ECO:0000313" key="2">
    <source>
        <dbReference type="EMBL" id="CAD7283171.1"/>
    </source>
</evidence>
<dbReference type="Pfam" id="PF11069">
    <property type="entry name" value="CFAP298"/>
    <property type="match status" value="2"/>
</dbReference>
<reference evidence="2" key="1">
    <citation type="submission" date="2020-11" db="EMBL/GenBank/DDBJ databases">
        <authorList>
            <person name="Tran Van P."/>
        </authorList>
    </citation>
    <scope>NUCLEOTIDE SEQUENCE</scope>
</reference>
<dbReference type="EMBL" id="CAJPEX010004955">
    <property type="protein sequence ID" value="CAG0923323.1"/>
    <property type="molecule type" value="Genomic_DNA"/>
</dbReference>
<proteinExistence type="inferred from homology"/>